<evidence type="ECO:0000313" key="1">
    <source>
        <dbReference type="EMBL" id="KAI7999684.1"/>
    </source>
</evidence>
<evidence type="ECO:0000313" key="2">
    <source>
        <dbReference type="Proteomes" id="UP001060215"/>
    </source>
</evidence>
<keyword evidence="2" id="KW-1185">Reference proteome</keyword>
<organism evidence="1 2">
    <name type="scientific">Camellia lanceoleosa</name>
    <dbReference type="NCBI Taxonomy" id="1840588"/>
    <lineage>
        <taxon>Eukaryota</taxon>
        <taxon>Viridiplantae</taxon>
        <taxon>Streptophyta</taxon>
        <taxon>Embryophyta</taxon>
        <taxon>Tracheophyta</taxon>
        <taxon>Spermatophyta</taxon>
        <taxon>Magnoliopsida</taxon>
        <taxon>eudicotyledons</taxon>
        <taxon>Gunneridae</taxon>
        <taxon>Pentapetalae</taxon>
        <taxon>asterids</taxon>
        <taxon>Ericales</taxon>
        <taxon>Theaceae</taxon>
        <taxon>Camellia</taxon>
    </lineage>
</organism>
<dbReference type="Proteomes" id="UP001060215">
    <property type="component" value="Chromosome 8"/>
</dbReference>
<sequence length="232" mass="26647">MSDSPLLQFYINNWQLKVGDGSRVRFWLDKWCHATCFKEEYSGLFSLILDNEVSLRTMYERKETAGDWVFNFRRKFYGWKDCEVTRLKNLLGAAPALVANQVDKAVRDSIEAYSAELKSLAMKLLESMAKALNMKGEEMRELFEEGMQSMRMNYYPPCPQPELVIRLTPHSDPVGLTILLQINEMKGLQIKKDGMSIPIKPLPNAFIVNIGDILETVTNGIYELNSYDKSLN</sequence>
<gene>
    <name evidence="1" type="ORF">LOK49_LG09G02194</name>
</gene>
<comment type="caution">
    <text evidence="1">The sequence shown here is derived from an EMBL/GenBank/DDBJ whole genome shotgun (WGS) entry which is preliminary data.</text>
</comment>
<protein>
    <submittedName>
        <fullName evidence="1">Protein SRG1</fullName>
    </submittedName>
</protein>
<name>A0ACC0GFF2_9ERIC</name>
<dbReference type="EMBL" id="CM045765">
    <property type="protein sequence ID" value="KAI7999684.1"/>
    <property type="molecule type" value="Genomic_DNA"/>
</dbReference>
<reference evidence="1 2" key="1">
    <citation type="journal article" date="2022" name="Plant J.">
        <title>Chromosome-level genome of Camellia lanceoleosa provides a valuable resource for understanding genome evolution and self-incompatibility.</title>
        <authorList>
            <person name="Gong W."/>
            <person name="Xiao S."/>
            <person name="Wang L."/>
            <person name="Liao Z."/>
            <person name="Chang Y."/>
            <person name="Mo W."/>
            <person name="Hu G."/>
            <person name="Li W."/>
            <person name="Zhao G."/>
            <person name="Zhu H."/>
            <person name="Hu X."/>
            <person name="Ji K."/>
            <person name="Xiang X."/>
            <person name="Song Q."/>
            <person name="Yuan D."/>
            <person name="Jin S."/>
            <person name="Zhang L."/>
        </authorList>
    </citation>
    <scope>NUCLEOTIDE SEQUENCE [LARGE SCALE GENOMIC DNA]</scope>
    <source>
        <strain evidence="1">SQ_2022a</strain>
    </source>
</reference>
<proteinExistence type="predicted"/>
<accession>A0ACC0GFF2</accession>